<protein>
    <submittedName>
        <fullName evidence="1">Uncharacterized protein</fullName>
    </submittedName>
</protein>
<accession>A0ABV0YTI4</accession>
<name>A0ABV0YTI4_9TELE</name>
<reference evidence="1 2" key="1">
    <citation type="submission" date="2021-06" db="EMBL/GenBank/DDBJ databases">
        <authorList>
            <person name="Palmer J.M."/>
        </authorList>
    </citation>
    <scope>NUCLEOTIDE SEQUENCE [LARGE SCALE GENOMIC DNA]</scope>
    <source>
        <strain evidence="1 2">AS_MEX2019</strain>
        <tissue evidence="1">Muscle</tissue>
    </source>
</reference>
<keyword evidence="2" id="KW-1185">Reference proteome</keyword>
<dbReference type="EMBL" id="JAHRIP010040577">
    <property type="protein sequence ID" value="MEQ2296746.1"/>
    <property type="molecule type" value="Genomic_DNA"/>
</dbReference>
<evidence type="ECO:0000313" key="1">
    <source>
        <dbReference type="EMBL" id="MEQ2296746.1"/>
    </source>
</evidence>
<sequence length="67" mass="7343">MVQNLGEEASFIISTIRDENSDGSDLQPQQHRSLKVGGPSLVMSNHEVNCVSEEGTRATMAQKDQLK</sequence>
<dbReference type="Proteomes" id="UP001469553">
    <property type="component" value="Unassembled WGS sequence"/>
</dbReference>
<comment type="caution">
    <text evidence="1">The sequence shown here is derived from an EMBL/GenBank/DDBJ whole genome shotgun (WGS) entry which is preliminary data.</text>
</comment>
<gene>
    <name evidence="1" type="ORF">AMECASPLE_027688</name>
</gene>
<proteinExistence type="predicted"/>
<evidence type="ECO:0000313" key="2">
    <source>
        <dbReference type="Proteomes" id="UP001469553"/>
    </source>
</evidence>
<feature type="non-terminal residue" evidence="1">
    <location>
        <position position="67"/>
    </location>
</feature>
<organism evidence="1 2">
    <name type="scientific">Ameca splendens</name>
    <dbReference type="NCBI Taxonomy" id="208324"/>
    <lineage>
        <taxon>Eukaryota</taxon>
        <taxon>Metazoa</taxon>
        <taxon>Chordata</taxon>
        <taxon>Craniata</taxon>
        <taxon>Vertebrata</taxon>
        <taxon>Euteleostomi</taxon>
        <taxon>Actinopterygii</taxon>
        <taxon>Neopterygii</taxon>
        <taxon>Teleostei</taxon>
        <taxon>Neoteleostei</taxon>
        <taxon>Acanthomorphata</taxon>
        <taxon>Ovalentaria</taxon>
        <taxon>Atherinomorphae</taxon>
        <taxon>Cyprinodontiformes</taxon>
        <taxon>Goodeidae</taxon>
        <taxon>Ameca</taxon>
    </lineage>
</organism>